<evidence type="ECO:0000313" key="2">
    <source>
        <dbReference type="EMBL" id="MBB3091159.1"/>
    </source>
</evidence>
<reference evidence="2 3" key="1">
    <citation type="submission" date="2020-08" db="EMBL/GenBank/DDBJ databases">
        <title>Genomic Encyclopedia of Type Strains, Phase III (KMG-III): the genomes of soil and plant-associated and newly described type strains.</title>
        <authorList>
            <person name="Whitman W."/>
        </authorList>
    </citation>
    <scope>NUCLEOTIDE SEQUENCE [LARGE SCALE GENOMIC DNA]</scope>
    <source>
        <strain evidence="2 3">CECT 3302</strain>
    </source>
</reference>
<dbReference type="GO" id="GO:0003824">
    <property type="term" value="F:catalytic activity"/>
    <property type="evidence" value="ECO:0007669"/>
    <property type="project" value="UniProtKB-ARBA"/>
</dbReference>
<dbReference type="Pfam" id="PF12697">
    <property type="entry name" value="Abhydrolase_6"/>
    <property type="match status" value="1"/>
</dbReference>
<dbReference type="PANTHER" id="PTHR37017">
    <property type="entry name" value="AB HYDROLASE-1 DOMAIN-CONTAINING PROTEIN-RELATED"/>
    <property type="match status" value="1"/>
</dbReference>
<keyword evidence="3" id="KW-1185">Reference proteome</keyword>
<accession>A0A7W5A865</accession>
<organism evidence="2 3">
    <name type="scientific">Nocardioides albus</name>
    <dbReference type="NCBI Taxonomy" id="1841"/>
    <lineage>
        <taxon>Bacteria</taxon>
        <taxon>Bacillati</taxon>
        <taxon>Actinomycetota</taxon>
        <taxon>Actinomycetes</taxon>
        <taxon>Propionibacteriales</taxon>
        <taxon>Nocardioidaceae</taxon>
        <taxon>Nocardioides</taxon>
    </lineage>
</organism>
<dbReference type="PANTHER" id="PTHR37017:SF11">
    <property type="entry name" value="ESTERASE_LIPASE_THIOESTERASE DOMAIN-CONTAINING PROTEIN"/>
    <property type="match status" value="1"/>
</dbReference>
<evidence type="ECO:0000313" key="3">
    <source>
        <dbReference type="Proteomes" id="UP000577707"/>
    </source>
</evidence>
<comment type="caution">
    <text evidence="2">The sequence shown here is derived from an EMBL/GenBank/DDBJ whole genome shotgun (WGS) entry which is preliminary data.</text>
</comment>
<gene>
    <name evidence="2" type="ORF">FHS12_004124</name>
</gene>
<dbReference type="Proteomes" id="UP000577707">
    <property type="component" value="Unassembled WGS sequence"/>
</dbReference>
<dbReference type="RefSeq" id="WP_183548911.1">
    <property type="nucleotide sequence ID" value="NZ_BMQT01000008.1"/>
</dbReference>
<feature type="domain" description="AB hydrolase-1" evidence="1">
    <location>
        <begin position="3"/>
        <end position="221"/>
    </location>
</feature>
<protein>
    <submittedName>
        <fullName evidence="2">Pimeloyl-ACP methyl ester carboxylesterase</fullName>
    </submittedName>
</protein>
<sequence length="232" mass="24509">MDIVLVPGLWLDASSWDLVVPHLTTAGHTPRPLTLPGLESAETDRSGVHVADQVAAVVAAIDSSSGPVTLVGHSMGCAVAGAALDARVDKVAAVVYVGGWPAEPGMIPAKNFPSDGADLPPVPWEEFDEADVRDLDRATFEALLRPSPASLTSEPFELGDERRYSVPAVFVCPEYTAADLQEWVADGTESVAAIPKHKEVTYIDLPTGHWPQLTKPTELAAIIDQSIGRSGA</sequence>
<dbReference type="SUPFAM" id="SSF53474">
    <property type="entry name" value="alpha/beta-Hydrolases"/>
    <property type="match status" value="1"/>
</dbReference>
<dbReference type="InterPro" id="IPR029058">
    <property type="entry name" value="AB_hydrolase_fold"/>
</dbReference>
<name>A0A7W5A865_9ACTN</name>
<dbReference type="EMBL" id="JACHXG010000009">
    <property type="protein sequence ID" value="MBB3091159.1"/>
    <property type="molecule type" value="Genomic_DNA"/>
</dbReference>
<dbReference type="InterPro" id="IPR000073">
    <property type="entry name" value="AB_hydrolase_1"/>
</dbReference>
<evidence type="ECO:0000259" key="1">
    <source>
        <dbReference type="Pfam" id="PF12697"/>
    </source>
</evidence>
<dbReference type="Gene3D" id="3.40.50.1820">
    <property type="entry name" value="alpha/beta hydrolase"/>
    <property type="match status" value="1"/>
</dbReference>
<dbReference type="AlphaFoldDB" id="A0A7W5A865"/>
<proteinExistence type="predicted"/>
<dbReference type="InterPro" id="IPR052897">
    <property type="entry name" value="Sec-Metab_Biosynth_Hydrolase"/>
</dbReference>